<evidence type="ECO:0000313" key="1">
    <source>
        <dbReference type="EMBL" id="KAK9797782.1"/>
    </source>
</evidence>
<reference evidence="1 2" key="1">
    <citation type="journal article" date="2024" name="Nat. Commun.">
        <title>Phylogenomics reveals the evolutionary origins of lichenization in chlorophyte algae.</title>
        <authorList>
            <person name="Puginier C."/>
            <person name="Libourel C."/>
            <person name="Otte J."/>
            <person name="Skaloud P."/>
            <person name="Haon M."/>
            <person name="Grisel S."/>
            <person name="Petersen M."/>
            <person name="Berrin J.G."/>
            <person name="Delaux P.M."/>
            <person name="Dal Grande F."/>
            <person name="Keller J."/>
        </authorList>
    </citation>
    <scope>NUCLEOTIDE SEQUENCE [LARGE SCALE GENOMIC DNA]</scope>
    <source>
        <strain evidence="1 2">SAG 2036</strain>
    </source>
</reference>
<gene>
    <name evidence="1" type="ORF">WJX73_003001</name>
</gene>
<name>A0AAW1NWV3_9CHLO</name>
<dbReference type="AlphaFoldDB" id="A0AAW1NWV3"/>
<protein>
    <submittedName>
        <fullName evidence="1">Uncharacterized protein</fullName>
    </submittedName>
</protein>
<dbReference type="EMBL" id="JALJOQ010000104">
    <property type="protein sequence ID" value="KAK9797782.1"/>
    <property type="molecule type" value="Genomic_DNA"/>
</dbReference>
<keyword evidence="2" id="KW-1185">Reference proteome</keyword>
<proteinExistence type="predicted"/>
<evidence type="ECO:0000313" key="2">
    <source>
        <dbReference type="Proteomes" id="UP001465755"/>
    </source>
</evidence>
<sequence length="78" mass="8924">MTVTTCSTAAATRQSSPGTQSLRFKFDTRFLCTFQVPQMQSRDINPASSKLTKSEKQVVAWAKRLMKSFCNKRHTHQR</sequence>
<dbReference type="Proteomes" id="UP001465755">
    <property type="component" value="Unassembled WGS sequence"/>
</dbReference>
<organism evidence="1 2">
    <name type="scientific">Symbiochloris irregularis</name>
    <dbReference type="NCBI Taxonomy" id="706552"/>
    <lineage>
        <taxon>Eukaryota</taxon>
        <taxon>Viridiplantae</taxon>
        <taxon>Chlorophyta</taxon>
        <taxon>core chlorophytes</taxon>
        <taxon>Trebouxiophyceae</taxon>
        <taxon>Trebouxiales</taxon>
        <taxon>Trebouxiaceae</taxon>
        <taxon>Symbiochloris</taxon>
    </lineage>
</organism>
<comment type="caution">
    <text evidence="1">The sequence shown here is derived from an EMBL/GenBank/DDBJ whole genome shotgun (WGS) entry which is preliminary data.</text>
</comment>
<accession>A0AAW1NWV3</accession>